<reference evidence="1" key="1">
    <citation type="submission" date="2024-12" db="EMBL/GenBank/DDBJ databases">
        <authorList>
            <person name="Wu N."/>
        </authorList>
    </citation>
    <scope>NUCLEOTIDE SEQUENCE</scope>
    <source>
        <strain evidence="1">P15</strain>
    </source>
</reference>
<keyword evidence="2" id="KW-1185">Reference proteome</keyword>
<name>A0ACC7NZR9_9BACL</name>
<protein>
    <submittedName>
        <fullName evidence="1">Uncharacterized protein</fullName>
    </submittedName>
</protein>
<gene>
    <name evidence="1" type="ORF">ACI1P1_18375</name>
</gene>
<evidence type="ECO:0000313" key="2">
    <source>
        <dbReference type="Proteomes" id="UP001631969"/>
    </source>
</evidence>
<evidence type="ECO:0000313" key="1">
    <source>
        <dbReference type="EMBL" id="MFM9330268.1"/>
    </source>
</evidence>
<dbReference type="EMBL" id="JBJURJ010000012">
    <property type="protein sequence ID" value="MFM9330268.1"/>
    <property type="molecule type" value="Genomic_DNA"/>
</dbReference>
<accession>A0ACC7NZR9</accession>
<comment type="caution">
    <text evidence="1">The sequence shown here is derived from an EMBL/GenBank/DDBJ whole genome shotgun (WGS) entry which is preliminary data.</text>
</comment>
<sequence>MRSCVQKAAGHAMLRKRMISHLGDEPRRISTYRMFRSPEFHELCDFYMEGIGFRRFEQFVEYALRLEKTF</sequence>
<dbReference type="Proteomes" id="UP001631969">
    <property type="component" value="Unassembled WGS sequence"/>
</dbReference>
<organism evidence="1 2">
    <name type="scientific">Paenibacillus mesotrionivorans</name>
    <dbReference type="NCBI Taxonomy" id="3160968"/>
    <lineage>
        <taxon>Bacteria</taxon>
        <taxon>Bacillati</taxon>
        <taxon>Bacillota</taxon>
        <taxon>Bacilli</taxon>
        <taxon>Bacillales</taxon>
        <taxon>Paenibacillaceae</taxon>
        <taxon>Paenibacillus</taxon>
    </lineage>
</organism>
<proteinExistence type="predicted"/>